<keyword evidence="3" id="KW-1133">Transmembrane helix</keyword>
<dbReference type="PANTHER" id="PTHR32347">
    <property type="entry name" value="EFFLUX SYSTEM COMPONENT YKNX-RELATED"/>
    <property type="match status" value="1"/>
</dbReference>
<dbReference type="Gene3D" id="2.40.420.20">
    <property type="match status" value="1"/>
</dbReference>
<name>A0ABU3R1X2_9GAMM</name>
<protein>
    <submittedName>
        <fullName evidence="4">HlyD family efflux transporter periplasmic adaptor subunit</fullName>
    </submittedName>
</protein>
<reference evidence="4 5" key="1">
    <citation type="submission" date="2023-10" db="EMBL/GenBank/DDBJ databases">
        <title>Psychrosphaera aquimaarina strain SW33 isolated from seawater.</title>
        <authorList>
            <person name="Bayburt H."/>
            <person name="Kim J.M."/>
            <person name="Choi B.J."/>
            <person name="Jeon C.O."/>
        </authorList>
    </citation>
    <scope>NUCLEOTIDE SEQUENCE [LARGE SCALE GENOMIC DNA]</scope>
    <source>
        <strain evidence="4 5">KCTC 52743</strain>
    </source>
</reference>
<keyword evidence="3" id="KW-0472">Membrane</keyword>
<dbReference type="InterPro" id="IPR050465">
    <property type="entry name" value="UPF0194_transport"/>
</dbReference>
<dbReference type="Gene3D" id="1.10.287.470">
    <property type="entry name" value="Helix hairpin bin"/>
    <property type="match status" value="1"/>
</dbReference>
<evidence type="ECO:0000256" key="1">
    <source>
        <dbReference type="ARBA" id="ARBA00004196"/>
    </source>
</evidence>
<evidence type="ECO:0000256" key="3">
    <source>
        <dbReference type="SAM" id="Phobius"/>
    </source>
</evidence>
<dbReference type="Gene3D" id="2.40.30.170">
    <property type="match status" value="1"/>
</dbReference>
<evidence type="ECO:0000256" key="2">
    <source>
        <dbReference type="ARBA" id="ARBA00023054"/>
    </source>
</evidence>
<comment type="caution">
    <text evidence="4">The sequence shown here is derived from an EMBL/GenBank/DDBJ whole genome shotgun (WGS) entry which is preliminary data.</text>
</comment>
<proteinExistence type="predicted"/>
<dbReference type="Proteomes" id="UP001257914">
    <property type="component" value="Unassembled WGS sequence"/>
</dbReference>
<dbReference type="PANTHER" id="PTHR32347:SF14">
    <property type="entry name" value="EFFLUX SYSTEM COMPONENT YKNX-RELATED"/>
    <property type="match status" value="1"/>
</dbReference>
<dbReference type="EMBL" id="JAWCUA010000007">
    <property type="protein sequence ID" value="MDU0113435.1"/>
    <property type="molecule type" value="Genomic_DNA"/>
</dbReference>
<feature type="transmembrane region" description="Helical" evidence="3">
    <location>
        <begin position="24"/>
        <end position="46"/>
    </location>
</feature>
<organism evidence="4 5">
    <name type="scientific">Psychrosphaera aquimarina</name>
    <dbReference type="NCBI Taxonomy" id="2044854"/>
    <lineage>
        <taxon>Bacteria</taxon>
        <taxon>Pseudomonadati</taxon>
        <taxon>Pseudomonadota</taxon>
        <taxon>Gammaproteobacteria</taxon>
        <taxon>Alteromonadales</taxon>
        <taxon>Pseudoalteromonadaceae</taxon>
        <taxon>Psychrosphaera</taxon>
    </lineage>
</organism>
<evidence type="ECO:0000313" key="5">
    <source>
        <dbReference type="Proteomes" id="UP001257914"/>
    </source>
</evidence>
<dbReference type="Gene3D" id="2.40.50.100">
    <property type="match status" value="1"/>
</dbReference>
<dbReference type="RefSeq" id="WP_315947039.1">
    <property type="nucleotide sequence ID" value="NZ_JAWCUA010000007.1"/>
</dbReference>
<keyword evidence="3" id="KW-0812">Transmembrane</keyword>
<gene>
    <name evidence="4" type="ORF">RT723_10585</name>
</gene>
<keyword evidence="2" id="KW-0175">Coiled coil</keyword>
<comment type="subcellular location">
    <subcellularLocation>
        <location evidence="1">Cell envelope</location>
    </subcellularLocation>
</comment>
<keyword evidence="5" id="KW-1185">Reference proteome</keyword>
<evidence type="ECO:0000313" key="4">
    <source>
        <dbReference type="EMBL" id="MDU0113435.1"/>
    </source>
</evidence>
<sequence>MINNTSGQDEVINKTINPKPWKKVMVILSIMVAVTWVSLPTLNQWMGGIPNIDSNIINRAKVFKGTLIRDVAVNGKLVAANAPTLYSSEAGQVTLIAKPGDIVEKGTIVATIASPELQSTIKQATATLERLRIEASRGELSDNEALLDLERSLDSAQIYYNASVRELTRAELSFEKKVISELELVTKQDAKTESELLLKHAHKRVELSKKRLDFESQTRTFFVKSQQLVVDELQRRVELLNVRAPVTGVVGNWLVQKKERVTDAQAIMTIVDLSQYEAELNVPEFYADDLGLGLDVQITISGKTLLGKVISISPEVNNSQVAVRVSIADINDIQLRQNQRLNARIEFEKKDNVLMVKRGSFLASHAGKAAYLITDNTANRKPISVGAQSVEFIEITSGLNAGDEIIISSTETFDAHQSVLLN</sequence>
<accession>A0ABU3R1X2</accession>